<dbReference type="STRING" id="137658.SAMN05216186_12317"/>
<dbReference type="Pfam" id="PF01039">
    <property type="entry name" value="Carboxyl_trans"/>
    <property type="match status" value="1"/>
</dbReference>
<dbReference type="EMBL" id="FNFD01000023">
    <property type="protein sequence ID" value="SDL52423.1"/>
    <property type="molecule type" value="Genomic_DNA"/>
</dbReference>
<feature type="domain" description="CoA carboxyltransferase N-terminal" evidence="1">
    <location>
        <begin position="19"/>
        <end position="277"/>
    </location>
</feature>
<dbReference type="InterPro" id="IPR029045">
    <property type="entry name" value="ClpP/crotonase-like_dom_sf"/>
</dbReference>
<dbReference type="PROSITE" id="PS50989">
    <property type="entry name" value="COA_CT_CTER"/>
    <property type="match status" value="1"/>
</dbReference>
<proteinExistence type="predicted"/>
<evidence type="ECO:0000313" key="4">
    <source>
        <dbReference type="Proteomes" id="UP000198706"/>
    </source>
</evidence>
<dbReference type="RefSeq" id="WP_084339192.1">
    <property type="nucleotide sequence ID" value="NZ_FNFD01000023.1"/>
</dbReference>
<evidence type="ECO:0000313" key="3">
    <source>
        <dbReference type="EMBL" id="SDL52423.1"/>
    </source>
</evidence>
<dbReference type="InterPro" id="IPR011763">
    <property type="entry name" value="COA_CT_C"/>
</dbReference>
<dbReference type="InterPro" id="IPR034733">
    <property type="entry name" value="AcCoA_carboxyl_beta"/>
</dbReference>
<gene>
    <name evidence="3" type="ORF">SAMN05216186_12317</name>
</gene>
<dbReference type="FunFam" id="3.90.226.10:FF:000021">
    <property type="entry name" value="Acetyl-CoA carboxylase carboxyltransferase subunit"/>
    <property type="match status" value="1"/>
</dbReference>
<dbReference type="FunFam" id="3.90.226.10:FF:000046">
    <property type="entry name" value="Geranyl-CoA carboxylase beta subunit"/>
    <property type="match status" value="1"/>
</dbReference>
<dbReference type="SUPFAM" id="SSF52096">
    <property type="entry name" value="ClpP/crotonase"/>
    <property type="match status" value="2"/>
</dbReference>
<feature type="domain" description="CoA carboxyltransferase C-terminal" evidence="2">
    <location>
        <begin position="281"/>
        <end position="522"/>
    </location>
</feature>
<dbReference type="PROSITE" id="PS50980">
    <property type="entry name" value="COA_CT_NTER"/>
    <property type="match status" value="1"/>
</dbReference>
<evidence type="ECO:0000259" key="1">
    <source>
        <dbReference type="PROSITE" id="PS50980"/>
    </source>
</evidence>
<name>A0A1G9KSD0_9PSED</name>
<dbReference type="Proteomes" id="UP000198706">
    <property type="component" value="Unassembled WGS sequence"/>
</dbReference>
<dbReference type="Gene3D" id="3.90.226.10">
    <property type="entry name" value="2-enoyl-CoA Hydratase, Chain A, domain 1"/>
    <property type="match status" value="2"/>
</dbReference>
<sequence>MAVIQSQIDTQGEDFARNREAMLAAVSGFREIEQKLLDKAAEAKAKFDKRGQLLPRERLNLLLDPGAPFLELCSLAGYKLHDDKDGTQAGGGITAGIGYIAGVRCLVTASNSAIKGGTISPTGLKKTLRLQQIAMENKLPVVALTESGGANLNYAAEIFVEGARGFANQARMSAMGLPQITVVHGSSTAGGAYQPGLSDYVVVVRDKAKLFLAGPPLLKAATGEVATDEELGGAAMHAQVAGTAEYLAENDADGVRIVRDILALLPWNAQLPARSQRAWREPLYPAEDLLGLVPADPKKPYDVREIIARIADGSAFLDFKNEFDSQTVCGHLAIEGQPCGFIGNNGPITPKGAAKAAQFIQLCDQSNTPILFFHNTTGFMVGTESEQNGVIKHGSKMIQAVANARVPKLTVVVGGSYGAGNYAMCGRGLDPRFIFAWPNSRTAVMGGAQAGKVLRIVTEEKHAKEGKVPDPKMLDMLETATAQKLDSQSGALYGTASLWDDGLIDPRDTRRLLGYLLDICAEADMRPLKANSFGVARF</sequence>
<dbReference type="InterPro" id="IPR011762">
    <property type="entry name" value="COA_CT_N"/>
</dbReference>
<keyword evidence="4" id="KW-1185">Reference proteome</keyword>
<reference evidence="3 4" key="1">
    <citation type="submission" date="2016-10" db="EMBL/GenBank/DDBJ databases">
        <authorList>
            <person name="de Groot N.N."/>
        </authorList>
    </citation>
    <scope>NUCLEOTIDE SEQUENCE [LARGE SCALE GENOMIC DNA]</scope>
    <source>
        <strain evidence="3 4">JCM 21544</strain>
    </source>
</reference>
<accession>A0A1G9KSD0</accession>
<dbReference type="InterPro" id="IPR045190">
    <property type="entry name" value="MCCB/AccD1-like"/>
</dbReference>
<dbReference type="GO" id="GO:0016874">
    <property type="term" value="F:ligase activity"/>
    <property type="evidence" value="ECO:0007669"/>
    <property type="project" value="InterPro"/>
</dbReference>
<evidence type="ECO:0000259" key="2">
    <source>
        <dbReference type="PROSITE" id="PS50989"/>
    </source>
</evidence>
<organism evidence="3 4">
    <name type="scientific">Pseudomonas indica</name>
    <dbReference type="NCBI Taxonomy" id="137658"/>
    <lineage>
        <taxon>Bacteria</taxon>
        <taxon>Pseudomonadati</taxon>
        <taxon>Pseudomonadota</taxon>
        <taxon>Gammaproteobacteria</taxon>
        <taxon>Pseudomonadales</taxon>
        <taxon>Pseudomonadaceae</taxon>
        <taxon>Pseudomonas</taxon>
    </lineage>
</organism>
<protein>
    <submittedName>
        <fullName evidence="3">Geranyl-CoA carboxylase beta subunit</fullName>
    </submittedName>
</protein>
<dbReference type="AlphaFoldDB" id="A0A1G9KSD0"/>
<dbReference type="PANTHER" id="PTHR22855:SF46">
    <property type="entry name" value="METHYLCROTONOYL-COA CARBOXYLASE"/>
    <property type="match status" value="1"/>
</dbReference>
<dbReference type="PANTHER" id="PTHR22855">
    <property type="entry name" value="ACETYL, PROPIONYL, PYRUVATE, AND GLUTACONYL CARBOXYLASE-RELATED"/>
    <property type="match status" value="1"/>
</dbReference>